<comment type="caution">
    <text evidence="1">The sequence shown here is derived from an EMBL/GenBank/DDBJ whole genome shotgun (WGS) entry which is preliminary data.</text>
</comment>
<organism evidence="1 2">
    <name type="scientific">Pontibacter silvestris</name>
    <dbReference type="NCBI Taxonomy" id="2305183"/>
    <lineage>
        <taxon>Bacteria</taxon>
        <taxon>Pseudomonadati</taxon>
        <taxon>Bacteroidota</taxon>
        <taxon>Cytophagia</taxon>
        <taxon>Cytophagales</taxon>
        <taxon>Hymenobacteraceae</taxon>
        <taxon>Pontibacter</taxon>
    </lineage>
</organism>
<dbReference type="RefSeq" id="WP_229957868.1">
    <property type="nucleotide sequence ID" value="NZ_JAJJWI010000002.1"/>
</dbReference>
<dbReference type="Pfam" id="PF12224">
    <property type="entry name" value="Amidoligase_2"/>
    <property type="match status" value="1"/>
</dbReference>
<dbReference type="Proteomes" id="UP001597369">
    <property type="component" value="Unassembled WGS sequence"/>
</dbReference>
<proteinExistence type="predicted"/>
<accession>A0ABW4X0A6</accession>
<name>A0ABW4X0A6_9BACT</name>
<reference evidence="2" key="1">
    <citation type="journal article" date="2019" name="Int. J. Syst. Evol. Microbiol.">
        <title>The Global Catalogue of Microorganisms (GCM) 10K type strain sequencing project: providing services to taxonomists for standard genome sequencing and annotation.</title>
        <authorList>
            <consortium name="The Broad Institute Genomics Platform"/>
            <consortium name="The Broad Institute Genome Sequencing Center for Infectious Disease"/>
            <person name="Wu L."/>
            <person name="Ma J."/>
        </authorList>
    </citation>
    <scope>NUCLEOTIDE SEQUENCE [LARGE SCALE GENOMIC DNA]</scope>
    <source>
        <strain evidence="2">JCM 16545</strain>
    </source>
</reference>
<sequence length="334" mass="38766">MQFKQLPVLCNAKGDLRKVGFELEFANVGIEESVQIVQELYGGQVQKKHRFSQKVVDTRLGDFSIEIDLKLLNEKTYKAPLDKLNINLQDIKLGESTLEFEVETALENLARTVLPYEIGTPPVACTELEQLELLRKALYEHRAEGTKAFLTNAYGTHINPELPDTDIATILNYLRAFLLLYPWLLKAGETDFARRMTSFINPYKADYTALVLNPTYKPDLDKLIEDYHLYNPDRNRPLDLYPLFAALREEKISQYTNLGKVKARTTFHYRLPNSSVADPNWSLAQEWNLWVVIEELANDPERLEQMCLEYLTLKDNTFIGFDNKWIEHTERWLS</sequence>
<protein>
    <submittedName>
        <fullName evidence="1">Amidoligase family protein</fullName>
    </submittedName>
</protein>
<evidence type="ECO:0000313" key="1">
    <source>
        <dbReference type="EMBL" id="MFD2067700.1"/>
    </source>
</evidence>
<gene>
    <name evidence="1" type="ORF">ACFSKU_12460</name>
</gene>
<dbReference type="EMBL" id="JBHUHV010000037">
    <property type="protein sequence ID" value="MFD2067700.1"/>
    <property type="molecule type" value="Genomic_DNA"/>
</dbReference>
<keyword evidence="2" id="KW-1185">Reference proteome</keyword>
<dbReference type="InterPro" id="IPR022025">
    <property type="entry name" value="Amidoligase_2"/>
</dbReference>
<evidence type="ECO:0000313" key="2">
    <source>
        <dbReference type="Proteomes" id="UP001597369"/>
    </source>
</evidence>